<reference evidence="1" key="1">
    <citation type="journal article" date="2020" name="Stud. Mycol.">
        <title>101 Dothideomycetes genomes: a test case for predicting lifestyles and emergence of pathogens.</title>
        <authorList>
            <person name="Haridas S."/>
            <person name="Albert R."/>
            <person name="Binder M."/>
            <person name="Bloem J."/>
            <person name="Labutti K."/>
            <person name="Salamov A."/>
            <person name="Andreopoulos B."/>
            <person name="Baker S."/>
            <person name="Barry K."/>
            <person name="Bills G."/>
            <person name="Bluhm B."/>
            <person name="Cannon C."/>
            <person name="Castanera R."/>
            <person name="Culley D."/>
            <person name="Daum C."/>
            <person name="Ezra D."/>
            <person name="Gonzalez J."/>
            <person name="Henrissat B."/>
            <person name="Kuo A."/>
            <person name="Liang C."/>
            <person name="Lipzen A."/>
            <person name="Lutzoni F."/>
            <person name="Magnuson J."/>
            <person name="Mondo S."/>
            <person name="Nolan M."/>
            <person name="Ohm R."/>
            <person name="Pangilinan J."/>
            <person name="Park H.-J."/>
            <person name="Ramirez L."/>
            <person name="Alfaro M."/>
            <person name="Sun H."/>
            <person name="Tritt A."/>
            <person name="Yoshinaga Y."/>
            <person name="Zwiers L.-H."/>
            <person name="Turgeon B."/>
            <person name="Goodwin S."/>
            <person name="Spatafora J."/>
            <person name="Crous P."/>
            <person name="Grigoriev I."/>
        </authorList>
    </citation>
    <scope>NUCLEOTIDE SEQUENCE</scope>
    <source>
        <strain evidence="1">ATCC 200398</strain>
    </source>
</reference>
<proteinExistence type="predicted"/>
<feature type="non-terminal residue" evidence="1">
    <location>
        <position position="1"/>
    </location>
</feature>
<organism evidence="1 2">
    <name type="scientific">Lindgomyces ingoldianus</name>
    <dbReference type="NCBI Taxonomy" id="673940"/>
    <lineage>
        <taxon>Eukaryota</taxon>
        <taxon>Fungi</taxon>
        <taxon>Dikarya</taxon>
        <taxon>Ascomycota</taxon>
        <taxon>Pezizomycotina</taxon>
        <taxon>Dothideomycetes</taxon>
        <taxon>Pleosporomycetidae</taxon>
        <taxon>Pleosporales</taxon>
        <taxon>Lindgomycetaceae</taxon>
        <taxon>Lindgomyces</taxon>
    </lineage>
</organism>
<dbReference type="EMBL" id="MU003505">
    <property type="protein sequence ID" value="KAF2471455.1"/>
    <property type="molecule type" value="Genomic_DNA"/>
</dbReference>
<name>A0ACB6QZF2_9PLEO</name>
<keyword evidence="2" id="KW-1185">Reference proteome</keyword>
<feature type="non-terminal residue" evidence="1">
    <location>
        <position position="53"/>
    </location>
</feature>
<evidence type="ECO:0000313" key="2">
    <source>
        <dbReference type="Proteomes" id="UP000799755"/>
    </source>
</evidence>
<gene>
    <name evidence="1" type="ORF">BDR25DRAFT_186734</name>
</gene>
<dbReference type="Proteomes" id="UP000799755">
    <property type="component" value="Unassembled WGS sequence"/>
</dbReference>
<comment type="caution">
    <text evidence="1">The sequence shown here is derived from an EMBL/GenBank/DDBJ whole genome shotgun (WGS) entry which is preliminary data.</text>
</comment>
<sequence>LPAGTHQFVLANAAPSIESSFASKLPRYNPQTRVLFHGTSLDRLPSILAKGLK</sequence>
<protein>
    <submittedName>
        <fullName evidence="1">Uncharacterized protein</fullName>
    </submittedName>
</protein>
<evidence type="ECO:0000313" key="1">
    <source>
        <dbReference type="EMBL" id="KAF2471455.1"/>
    </source>
</evidence>
<accession>A0ACB6QZF2</accession>